<evidence type="ECO:0000313" key="7">
    <source>
        <dbReference type="EMBL" id="HGF33474.1"/>
    </source>
</evidence>
<keyword evidence="3" id="KW-0560">Oxidoreductase</keyword>
<protein>
    <submittedName>
        <fullName evidence="7">Heterodisulfide reductase</fullName>
    </submittedName>
</protein>
<comment type="caution">
    <text evidence="7">The sequence shown here is derived from an EMBL/GenBank/DDBJ whole genome shotgun (WGS) entry which is preliminary data.</text>
</comment>
<dbReference type="GO" id="GO:0046872">
    <property type="term" value="F:metal ion binding"/>
    <property type="evidence" value="ECO:0007669"/>
    <property type="project" value="UniProtKB-KW"/>
</dbReference>
<keyword evidence="2" id="KW-0479">Metal-binding</keyword>
<keyword evidence="1" id="KW-0004">4Fe-4S</keyword>
<dbReference type="GO" id="GO:0005886">
    <property type="term" value="C:plasma membrane"/>
    <property type="evidence" value="ECO:0007669"/>
    <property type="project" value="TreeGrafter"/>
</dbReference>
<accession>A0A7C3V441</accession>
<dbReference type="InterPro" id="IPR017900">
    <property type="entry name" value="4Fe4S_Fe_S_CS"/>
</dbReference>
<dbReference type="InterPro" id="IPR009051">
    <property type="entry name" value="Helical_ferredxn"/>
</dbReference>
<dbReference type="PANTHER" id="PTHR43255">
    <property type="entry name" value="IRON-SULFUR-BINDING OXIDOREDUCTASE FADF-RELATED-RELATED"/>
    <property type="match status" value="1"/>
</dbReference>
<evidence type="ECO:0000259" key="6">
    <source>
        <dbReference type="PROSITE" id="PS51379"/>
    </source>
</evidence>
<keyword evidence="4" id="KW-0408">Iron</keyword>
<dbReference type="PROSITE" id="PS00198">
    <property type="entry name" value="4FE4S_FER_1"/>
    <property type="match status" value="1"/>
</dbReference>
<feature type="domain" description="4Fe-4S ferredoxin-type" evidence="6">
    <location>
        <begin position="30"/>
        <end position="60"/>
    </location>
</feature>
<dbReference type="EMBL" id="DTMF01000097">
    <property type="protein sequence ID" value="HGF33474.1"/>
    <property type="molecule type" value="Genomic_DNA"/>
</dbReference>
<dbReference type="Pfam" id="PF13183">
    <property type="entry name" value="Fer4_8"/>
    <property type="match status" value="1"/>
</dbReference>
<dbReference type="AlphaFoldDB" id="A0A7C3V441"/>
<dbReference type="SUPFAM" id="SSF46548">
    <property type="entry name" value="alpha-helical ferredoxin"/>
    <property type="match status" value="1"/>
</dbReference>
<dbReference type="PANTHER" id="PTHR43255:SF1">
    <property type="entry name" value="IRON-SULFUR-BINDING OXIDOREDUCTASE FADF-RELATED"/>
    <property type="match status" value="1"/>
</dbReference>
<dbReference type="GO" id="GO:0016491">
    <property type="term" value="F:oxidoreductase activity"/>
    <property type="evidence" value="ECO:0007669"/>
    <property type="project" value="UniProtKB-KW"/>
</dbReference>
<evidence type="ECO:0000256" key="1">
    <source>
        <dbReference type="ARBA" id="ARBA00022485"/>
    </source>
</evidence>
<evidence type="ECO:0000256" key="2">
    <source>
        <dbReference type="ARBA" id="ARBA00022723"/>
    </source>
</evidence>
<dbReference type="InterPro" id="IPR051460">
    <property type="entry name" value="HdrC_iron-sulfur_subunit"/>
</dbReference>
<gene>
    <name evidence="7" type="ORF">ENW96_03665</name>
</gene>
<reference evidence="7" key="1">
    <citation type="journal article" date="2020" name="mSystems">
        <title>Genome- and Community-Level Interaction Insights into Carbon Utilization and Element Cycling Functions of Hydrothermarchaeota in Hydrothermal Sediment.</title>
        <authorList>
            <person name="Zhou Z."/>
            <person name="Liu Y."/>
            <person name="Xu W."/>
            <person name="Pan J."/>
            <person name="Luo Z.H."/>
            <person name="Li M."/>
        </authorList>
    </citation>
    <scope>NUCLEOTIDE SEQUENCE [LARGE SCALE GENOMIC DNA]</scope>
    <source>
        <strain evidence="7">SpSt-897</strain>
    </source>
</reference>
<dbReference type="PROSITE" id="PS51379">
    <property type="entry name" value="4FE4S_FER_2"/>
    <property type="match status" value="1"/>
</dbReference>
<proteinExistence type="predicted"/>
<evidence type="ECO:0000256" key="5">
    <source>
        <dbReference type="ARBA" id="ARBA00023014"/>
    </source>
</evidence>
<name>A0A7C3V441_9BACT</name>
<evidence type="ECO:0000256" key="3">
    <source>
        <dbReference type="ARBA" id="ARBA00023002"/>
    </source>
</evidence>
<evidence type="ECO:0000256" key="4">
    <source>
        <dbReference type="ARBA" id="ARBA00023004"/>
    </source>
</evidence>
<keyword evidence="5" id="KW-0411">Iron-sulfur</keyword>
<dbReference type="InterPro" id="IPR017896">
    <property type="entry name" value="4Fe4S_Fe-S-bd"/>
</dbReference>
<sequence length="196" mass="22155">MSAAYPPPAAAPQATETSRHRRPFIEVVKEKSGVELNLCYQCQACANGCPFIKAMDYRPNQVLRLIQFGLREEVLRCKTIWVCVGCHTCSSQCPMDIDIAAVMDTLRFMAVEEGVPVGKPNIIDFHEEVLRSLEKYGRAHKLGIMLGYKRQTGGWLQDLDVGLKLLAKRKLELFPTRVRAGKEIAGLFHCYWRNSL</sequence>
<dbReference type="GO" id="GO:0051539">
    <property type="term" value="F:4 iron, 4 sulfur cluster binding"/>
    <property type="evidence" value="ECO:0007669"/>
    <property type="project" value="UniProtKB-KW"/>
</dbReference>
<organism evidence="7">
    <name type="scientific">Desulfobacca acetoxidans</name>
    <dbReference type="NCBI Taxonomy" id="60893"/>
    <lineage>
        <taxon>Bacteria</taxon>
        <taxon>Pseudomonadati</taxon>
        <taxon>Thermodesulfobacteriota</taxon>
        <taxon>Desulfobaccia</taxon>
        <taxon>Desulfobaccales</taxon>
        <taxon>Desulfobaccaceae</taxon>
        <taxon>Desulfobacca</taxon>
    </lineage>
</organism>
<dbReference type="Gene3D" id="1.10.1060.10">
    <property type="entry name" value="Alpha-helical ferredoxin"/>
    <property type="match status" value="1"/>
</dbReference>